<dbReference type="AlphaFoldDB" id="A0A9X0AMF9"/>
<dbReference type="OrthoDB" id="3524371at2759"/>
<evidence type="ECO:0000313" key="3">
    <source>
        <dbReference type="Proteomes" id="UP001152300"/>
    </source>
</evidence>
<feature type="compositionally biased region" description="Polar residues" evidence="1">
    <location>
        <begin position="228"/>
        <end position="240"/>
    </location>
</feature>
<sequence>MNYPWRSVAARNIHADSAASTSSLPSDRPNNLPITVGTVASRILFLQKLAGNQKNKSPPKTPSRFPQIRSTSRTRRERSSKSPHRSRSPPQLRPPLNRRRENSRSSFGRRPTNIFGTPASRNSQPNEQPQTGTNHSFLGLQTPRSNHDEGHARAGYKGTPRTDGVGPSPSSLRGMVREDALASGWASVAETLETSGRSRDQKIAGHKIDISKGIQQIEDNYISTQLPSNPQVSHEQNQVANHYRQREKTRQDEMTNSEVSIRTTSTLRRQSVRDLFDTYCIERPPGLASSEVVREEIHKPQKHRVCHLCMWIHDKNENTCWKCGHRLCKACDRLLPFSNGGKDTSFDQDRVFSTNRQAASKLAPLITTPRPAKGQITKQSMLRPLPLPIQTAKKDITAKQKTNRTEPFPSFHPSSSTSQKNTNTRPGLNPTTSKPLQSCPGIYVPEDPQKSSSKFEDASQARRPYLVTESFSQYNCSEHRPESQSPQAYDHRCESCQPNHHGSFIYQRSTSHSLTRSDDVLAMDGGYTAKNINNENIYRSQSFPDSSKASQPSLRLYRLNESQNRATQLSHESDRGEFPRTSIRSDQFLNGSMHPTTQYAFTLDRAGHAKNTQDSTSSYRVLDESTHHSVQPSYGFDHIEDSQLLDNFYPFIHEPICGAVQPKYGSDYVECHGYPRTGHGHCDRSPVSSGILGDCQHCLDDCECSACQSTVHSVRCCTNEVHKPMVHHHRSPAKISLDNSYISNNGHPSSEQKNKSYILSRSQTYDRSILHKYDSVSEWLGSPDEFSPPQRFDTPANTPTKVSHVLKNSPSSAIRKVSDILSMDRISSPWVSSPIIPKGLAPLRKQAANKAPRDASLKVSANPERASPSDGTKDQSVEAVRSSIRFPTNSSPGYFASNPWRDKESVNFPRSYLYWKQMSNSPLHQVSRRSTDCETSDICGQSEWAEQRRKSSKSNPRRKLKERFEQEQMRNRIHQWEDRRSESKCAGNTVPVNASGLLTPVSGGYFDAKMRWFSSGSAQGRGDRGRGILGSFVEEGKLGNDLARSGDVDKDRDENEDEMHDCVWKRKVMEFDAGGEVRGSRDARAEMGAKEGMSGVKGVTIVVHMVQGEDLVLRTNREGILSCEGLEGLLKLGRG</sequence>
<feature type="compositionally biased region" description="Basic residues" evidence="1">
    <location>
        <begin position="72"/>
        <end position="87"/>
    </location>
</feature>
<feature type="compositionally biased region" description="Basic and acidic residues" evidence="1">
    <location>
        <begin position="244"/>
        <end position="253"/>
    </location>
</feature>
<keyword evidence="3" id="KW-1185">Reference proteome</keyword>
<feature type="region of interest" description="Disordered" evidence="1">
    <location>
        <begin position="50"/>
        <end position="171"/>
    </location>
</feature>
<evidence type="ECO:0000313" key="2">
    <source>
        <dbReference type="EMBL" id="KAJ8065497.1"/>
    </source>
</evidence>
<feature type="region of interest" description="Disordered" evidence="1">
    <location>
        <begin position="398"/>
        <end position="461"/>
    </location>
</feature>
<feature type="compositionally biased region" description="Basic and acidic residues" evidence="1">
    <location>
        <begin position="962"/>
        <end position="980"/>
    </location>
</feature>
<feature type="compositionally biased region" description="Low complexity" evidence="1">
    <location>
        <begin position="407"/>
        <end position="418"/>
    </location>
</feature>
<feature type="region of interest" description="Disordered" evidence="1">
    <location>
        <begin position="737"/>
        <end position="757"/>
    </location>
</feature>
<gene>
    <name evidence="2" type="ORF">OCU04_006178</name>
</gene>
<reference evidence="2" key="1">
    <citation type="submission" date="2022-11" db="EMBL/GenBank/DDBJ databases">
        <title>Genome Resource of Sclerotinia nivalis Strain SnTB1, a Plant Pathogen Isolated from American Ginseng.</title>
        <authorList>
            <person name="Fan S."/>
        </authorList>
    </citation>
    <scope>NUCLEOTIDE SEQUENCE</scope>
    <source>
        <strain evidence="2">SnTB1</strain>
    </source>
</reference>
<dbReference type="EMBL" id="JAPEIS010000006">
    <property type="protein sequence ID" value="KAJ8065497.1"/>
    <property type="molecule type" value="Genomic_DNA"/>
</dbReference>
<feature type="compositionally biased region" description="Polar residues" evidence="1">
    <location>
        <begin position="119"/>
        <end position="136"/>
    </location>
</feature>
<proteinExistence type="predicted"/>
<feature type="compositionally biased region" description="Polar residues" evidence="1">
    <location>
        <begin position="419"/>
        <end position="436"/>
    </location>
</feature>
<feature type="region of interest" description="Disordered" evidence="1">
    <location>
        <begin position="786"/>
        <end position="809"/>
    </location>
</feature>
<name>A0A9X0AMF9_9HELO</name>
<comment type="caution">
    <text evidence="2">The sequence shown here is derived from an EMBL/GenBank/DDBJ whole genome shotgun (WGS) entry which is preliminary data.</text>
</comment>
<feature type="compositionally biased region" description="Basic residues" evidence="1">
    <location>
        <begin position="950"/>
        <end position="961"/>
    </location>
</feature>
<feature type="region of interest" description="Disordered" evidence="1">
    <location>
        <begin position="844"/>
        <end position="877"/>
    </location>
</feature>
<organism evidence="2 3">
    <name type="scientific">Sclerotinia nivalis</name>
    <dbReference type="NCBI Taxonomy" id="352851"/>
    <lineage>
        <taxon>Eukaryota</taxon>
        <taxon>Fungi</taxon>
        <taxon>Dikarya</taxon>
        <taxon>Ascomycota</taxon>
        <taxon>Pezizomycotina</taxon>
        <taxon>Leotiomycetes</taxon>
        <taxon>Helotiales</taxon>
        <taxon>Sclerotiniaceae</taxon>
        <taxon>Sclerotinia</taxon>
    </lineage>
</organism>
<feature type="compositionally biased region" description="Basic and acidic residues" evidence="1">
    <location>
        <begin position="447"/>
        <end position="460"/>
    </location>
</feature>
<feature type="compositionally biased region" description="Polar residues" evidence="1">
    <location>
        <begin position="795"/>
        <end position="809"/>
    </location>
</feature>
<feature type="region of interest" description="Disordered" evidence="1">
    <location>
        <begin position="228"/>
        <end position="259"/>
    </location>
</feature>
<feature type="region of interest" description="Disordered" evidence="1">
    <location>
        <begin position="943"/>
        <end position="980"/>
    </location>
</feature>
<accession>A0A9X0AMF9</accession>
<protein>
    <submittedName>
        <fullName evidence="2">Uncharacterized protein</fullName>
    </submittedName>
</protein>
<evidence type="ECO:0000256" key="1">
    <source>
        <dbReference type="SAM" id="MobiDB-lite"/>
    </source>
</evidence>
<dbReference type="Proteomes" id="UP001152300">
    <property type="component" value="Unassembled WGS sequence"/>
</dbReference>